<comment type="caution">
    <text evidence="6">The sequence shown here is derived from an EMBL/GenBank/DDBJ whole genome shotgun (WGS) entry which is preliminary data.</text>
</comment>
<feature type="domain" description="Thioredoxin" evidence="5">
    <location>
        <begin position="9"/>
        <end position="137"/>
    </location>
</feature>
<dbReference type="PROSITE" id="PS00194">
    <property type="entry name" value="THIOREDOXIN_1"/>
    <property type="match status" value="1"/>
</dbReference>
<dbReference type="AlphaFoldDB" id="A0A419W5T8"/>
<dbReference type="PANTHER" id="PTHR15337:SF11">
    <property type="entry name" value="THIOREDOXIN DOMAIN-CONTAINING PROTEIN"/>
    <property type="match status" value="1"/>
</dbReference>
<dbReference type="InterPro" id="IPR051099">
    <property type="entry name" value="AGR/TXD"/>
</dbReference>
<keyword evidence="7" id="KW-1185">Reference proteome</keyword>
<evidence type="ECO:0000256" key="2">
    <source>
        <dbReference type="ARBA" id="ARBA00023284"/>
    </source>
</evidence>
<dbReference type="Pfam" id="PF13098">
    <property type="entry name" value="Thioredoxin_2"/>
    <property type="match status" value="1"/>
</dbReference>
<dbReference type="RefSeq" id="WP_120272197.1">
    <property type="nucleotide sequence ID" value="NZ_RAPN01000001.1"/>
</dbReference>
<dbReference type="PANTHER" id="PTHR15337">
    <property type="entry name" value="ANTERIOR GRADIENT PROTEIN-RELATED"/>
    <property type="match status" value="1"/>
</dbReference>
<evidence type="ECO:0000259" key="5">
    <source>
        <dbReference type="PROSITE" id="PS51352"/>
    </source>
</evidence>
<keyword evidence="2" id="KW-0676">Redox-active center</keyword>
<reference evidence="6 7" key="1">
    <citation type="submission" date="2018-09" db="EMBL/GenBank/DDBJ databases">
        <title>Genomic Encyclopedia of Archaeal and Bacterial Type Strains, Phase II (KMG-II): from individual species to whole genera.</title>
        <authorList>
            <person name="Goeker M."/>
        </authorList>
    </citation>
    <scope>NUCLEOTIDE SEQUENCE [LARGE SCALE GENOMIC DNA]</scope>
    <source>
        <strain evidence="6 7">DSM 27148</strain>
    </source>
</reference>
<evidence type="ECO:0000256" key="4">
    <source>
        <dbReference type="SAM" id="SignalP"/>
    </source>
</evidence>
<dbReference type="InterPro" id="IPR017937">
    <property type="entry name" value="Thioredoxin_CS"/>
</dbReference>
<dbReference type="SUPFAM" id="SSF52833">
    <property type="entry name" value="Thioredoxin-like"/>
    <property type="match status" value="1"/>
</dbReference>
<feature type="signal peptide" evidence="4">
    <location>
        <begin position="1"/>
        <end position="19"/>
    </location>
</feature>
<dbReference type="PROSITE" id="PS51352">
    <property type="entry name" value="THIOREDOXIN_2"/>
    <property type="match status" value="1"/>
</dbReference>
<feature type="coiled-coil region" evidence="3">
    <location>
        <begin position="388"/>
        <end position="419"/>
    </location>
</feature>
<dbReference type="CDD" id="cd02961">
    <property type="entry name" value="PDI_a_family"/>
    <property type="match status" value="1"/>
</dbReference>
<organism evidence="6 7">
    <name type="scientific">Mangrovibacterium diazotrophicum</name>
    <dbReference type="NCBI Taxonomy" id="1261403"/>
    <lineage>
        <taxon>Bacteria</taxon>
        <taxon>Pseudomonadati</taxon>
        <taxon>Bacteroidota</taxon>
        <taxon>Bacteroidia</taxon>
        <taxon>Marinilabiliales</taxon>
        <taxon>Prolixibacteraceae</taxon>
        <taxon>Mangrovibacterium</taxon>
    </lineage>
</organism>
<feature type="chain" id="PRO_5019385766" evidence="4">
    <location>
        <begin position="20"/>
        <end position="419"/>
    </location>
</feature>
<evidence type="ECO:0000256" key="3">
    <source>
        <dbReference type="SAM" id="Coils"/>
    </source>
</evidence>
<accession>A0A419W5T8</accession>
<evidence type="ECO:0000313" key="7">
    <source>
        <dbReference type="Proteomes" id="UP000283387"/>
    </source>
</evidence>
<dbReference type="InterPro" id="IPR036249">
    <property type="entry name" value="Thioredoxin-like_sf"/>
</dbReference>
<evidence type="ECO:0000256" key="1">
    <source>
        <dbReference type="ARBA" id="ARBA00022729"/>
    </source>
</evidence>
<keyword evidence="3" id="KW-0175">Coiled coil</keyword>
<dbReference type="Gene3D" id="3.40.30.10">
    <property type="entry name" value="Glutaredoxin"/>
    <property type="match status" value="1"/>
</dbReference>
<dbReference type="Proteomes" id="UP000283387">
    <property type="component" value="Unassembled WGS sequence"/>
</dbReference>
<dbReference type="InterPro" id="IPR013766">
    <property type="entry name" value="Thioredoxin_domain"/>
</dbReference>
<dbReference type="InterPro" id="IPR012336">
    <property type="entry name" value="Thioredoxin-like_fold"/>
</dbReference>
<name>A0A419W5T8_9BACT</name>
<dbReference type="EMBL" id="RAPN01000001">
    <property type="protein sequence ID" value="RKD90828.1"/>
    <property type="molecule type" value="Genomic_DNA"/>
</dbReference>
<sequence>MKKILIIVILVASQLCSFAQSNDGIAFIHGTLADAKAKAKKEKKLIFIDCYTVWCGPCKRLSSEIFTQQDVADFFNDNFVAIKIDCEKGEGIDLAKQYHVGAYPSLLWIDAKDRLVHRVVGFRTAEKLMAEAKEALSGGNFNKELEKNYQNDKTNSKAAKAFLDYLIQTADSRSKEVARQYLSLLPESEYESPEVFRLLQSEVDDPFLPAVEYLVENKTSYIQKFGQPEVDRAFKNIYFRYSNKLLSDVNPGSGIDEHVLLTLQQQMEEITFDSPELYVEKLRISALRQQEDWHEYARKIDAYIERAPVERISAQDLFLWFKPVVDSNCIDPVVLESTVRWIDLAFDKRLTNTVDVLIPYWTDKMTVLRRLPEKGEEFSQTETELRLMQVLQTKEQAYQKQLEETKRQLRERLGLANEK</sequence>
<proteinExistence type="predicted"/>
<protein>
    <submittedName>
        <fullName evidence="6">Thioredoxin</fullName>
    </submittedName>
</protein>
<keyword evidence="1 4" id="KW-0732">Signal</keyword>
<evidence type="ECO:0000313" key="6">
    <source>
        <dbReference type="EMBL" id="RKD90828.1"/>
    </source>
</evidence>
<gene>
    <name evidence="6" type="ORF">BC643_1172</name>
</gene>
<dbReference type="OrthoDB" id="1099736at2"/>